<reference evidence="4" key="1">
    <citation type="submission" date="2025-08" db="UniProtKB">
        <authorList>
            <consortium name="RefSeq"/>
        </authorList>
    </citation>
    <scope>IDENTIFICATION</scope>
    <source>
        <tissue evidence="4">Total insect</tissue>
    </source>
</reference>
<dbReference type="OrthoDB" id="684045at2759"/>
<feature type="domain" description="BTB" evidence="2">
    <location>
        <begin position="652"/>
        <end position="719"/>
    </location>
</feature>
<feature type="region of interest" description="Disordered" evidence="1">
    <location>
        <begin position="637"/>
        <end position="658"/>
    </location>
</feature>
<keyword evidence="3" id="KW-1185">Reference proteome</keyword>
<evidence type="ECO:0000313" key="4">
    <source>
        <dbReference type="RefSeq" id="XP_034251804.1"/>
    </source>
</evidence>
<name>A0A6P9A3M5_THRPL</name>
<organism evidence="4">
    <name type="scientific">Thrips palmi</name>
    <name type="common">Melon thrips</name>
    <dbReference type="NCBI Taxonomy" id="161013"/>
    <lineage>
        <taxon>Eukaryota</taxon>
        <taxon>Metazoa</taxon>
        <taxon>Ecdysozoa</taxon>
        <taxon>Arthropoda</taxon>
        <taxon>Hexapoda</taxon>
        <taxon>Insecta</taxon>
        <taxon>Pterygota</taxon>
        <taxon>Neoptera</taxon>
        <taxon>Paraneoptera</taxon>
        <taxon>Thysanoptera</taxon>
        <taxon>Terebrantia</taxon>
        <taxon>Thripoidea</taxon>
        <taxon>Thripidae</taxon>
        <taxon>Thrips</taxon>
    </lineage>
</organism>
<dbReference type="Gene3D" id="3.30.710.10">
    <property type="entry name" value="Potassium Channel Kv1.1, Chain A"/>
    <property type="match status" value="2"/>
</dbReference>
<dbReference type="SUPFAM" id="SSF54695">
    <property type="entry name" value="POZ domain"/>
    <property type="match status" value="2"/>
</dbReference>
<dbReference type="CDD" id="cd18186">
    <property type="entry name" value="BTB_POZ_ZBTB_KLHL-like"/>
    <property type="match status" value="1"/>
</dbReference>
<dbReference type="InParanoid" id="A0A6P9A3M5"/>
<feature type="region of interest" description="Disordered" evidence="1">
    <location>
        <begin position="388"/>
        <end position="409"/>
    </location>
</feature>
<dbReference type="InterPro" id="IPR011333">
    <property type="entry name" value="SKP1/BTB/POZ_sf"/>
</dbReference>
<dbReference type="FunCoup" id="A0A6P9A3M5">
    <property type="interactions" value="41"/>
</dbReference>
<dbReference type="AlphaFoldDB" id="A0A6P9A3M5"/>
<dbReference type="SMART" id="SM00225">
    <property type="entry name" value="BTB"/>
    <property type="match status" value="2"/>
</dbReference>
<dbReference type="SUPFAM" id="SSF109732">
    <property type="entry name" value="HBS1-like domain"/>
    <property type="match status" value="1"/>
</dbReference>
<evidence type="ECO:0000256" key="1">
    <source>
        <dbReference type="SAM" id="MobiDB-lite"/>
    </source>
</evidence>
<evidence type="ECO:0000259" key="2">
    <source>
        <dbReference type="PROSITE" id="PS50097"/>
    </source>
</evidence>
<dbReference type="GeneID" id="117651669"/>
<dbReference type="RefSeq" id="XP_034251804.1">
    <property type="nucleotide sequence ID" value="XM_034395913.1"/>
</dbReference>
<sequence length="922" mass="103573">MAPPNLVGVWQILKCGQLSADCSCGKNYGIEGTTFQLDDAGDVLWKPSEGAETIPILNCDTYEVYNPSHNSTIIQFGAHIGHVIEFKVEDMDPPGYITLRNDLWCCLRCKRVPTEELEPLLDAPFTLHPALEDGYFSDITLTAANGKQFFVHSCILALSLPDVDWNQTVTPLSGLPEDILSAILYYLYAECLPNNLTEVCARQIISILSQLPSGALVRLSDLCELFLKHVALKKEITTLTEDMHACGDQIIEHFTGAKSAVSQGTEALKSNPAKLCYVMKQCVRECAVGLGKFVVLCHLITTRKKELSSAERTEIIRYAKSRLPVFLKQLHQLLKAVKSTFSGMTSMQRFDIATYIVPEIELVLDVVSTIALDIKTALEQIINDMSPHVHLHPPADPQNSRSESSFSTDGISNLRADAENVQDRDILTSSLNAILTLKDISKLRRFHQWMTFSLAWLLQRRENFHEMSNTNKVRSVTRNLDQILEELPVFLLRLQDIDDKLEWREFKFIFKIAASKTSGWVDLMLSHKSLLQQVFEQVSIHVQREEFTKSLLSLGLIDPQQGCAAPYSENVEGCSSYVPSTSTTSEKSDEKLNLLQSVCVSPSSRRSYLSKQALPLLKSEEGYDMVFEVIATKDLDLAGEGNQPGTESTPSDDAEPKEEIHTVKAHRVIVAARCDWFRRALLSGMRETIDRKILVHDTNPALFLVFLEYLYSGCIDIKDLSVDQIAELMMLSDRYEVDTLKQVCEQLLKRHIDGDSVLYFLSLADQFNARALKDACLTFASHHPGIMDHDLFEELPQSLQSEIYDLIIWVKPSIAEPPEPTEPRVRFSSPDPDLSCSSSLEDLEDLMANLRAAGSQGNRSISDSLEELPLTQDTSQLERCVQDLFDIVGEEASRHELVQLAMAADYDVNRAANFYYEQKEQS</sequence>
<proteinExistence type="predicted"/>
<dbReference type="InterPro" id="IPR037189">
    <property type="entry name" value="HBS1-like_N_sf"/>
</dbReference>
<feature type="compositionally biased region" description="Polar residues" evidence="1">
    <location>
        <begin position="397"/>
        <end position="409"/>
    </location>
</feature>
<dbReference type="KEGG" id="tpal:117651669"/>
<accession>A0A6P9A3M5</accession>
<dbReference type="PANTHER" id="PTHR24413">
    <property type="entry name" value="SPECKLE-TYPE POZ PROTEIN"/>
    <property type="match status" value="1"/>
</dbReference>
<dbReference type="Gene3D" id="1.10.8.10">
    <property type="entry name" value="DNA helicase RuvA subunit, C-terminal domain"/>
    <property type="match status" value="1"/>
</dbReference>
<dbReference type="PROSITE" id="PS50097">
    <property type="entry name" value="BTB"/>
    <property type="match status" value="1"/>
</dbReference>
<dbReference type="Pfam" id="PF00651">
    <property type="entry name" value="BTB"/>
    <property type="match status" value="1"/>
</dbReference>
<protein>
    <submittedName>
        <fullName evidence="4">Uncharacterized protein LOC117651669 isoform X1</fullName>
    </submittedName>
</protein>
<evidence type="ECO:0000313" key="3">
    <source>
        <dbReference type="Proteomes" id="UP000515158"/>
    </source>
</evidence>
<dbReference type="Proteomes" id="UP000515158">
    <property type="component" value="Unplaced"/>
</dbReference>
<dbReference type="InterPro" id="IPR000210">
    <property type="entry name" value="BTB/POZ_dom"/>
</dbReference>
<gene>
    <name evidence="4" type="primary">LOC117651669</name>
</gene>